<organism evidence="1 2">
    <name type="scientific">Filomicrobium insigne</name>
    <dbReference type="NCBI Taxonomy" id="418854"/>
    <lineage>
        <taxon>Bacteria</taxon>
        <taxon>Pseudomonadati</taxon>
        <taxon>Pseudomonadota</taxon>
        <taxon>Alphaproteobacteria</taxon>
        <taxon>Hyphomicrobiales</taxon>
        <taxon>Hyphomicrobiaceae</taxon>
        <taxon>Filomicrobium</taxon>
    </lineage>
</organism>
<dbReference type="Proteomes" id="UP000198795">
    <property type="component" value="Unassembled WGS sequence"/>
</dbReference>
<name>A0A1H0UJD2_9HYPH</name>
<proteinExistence type="predicted"/>
<sequence>MGEDISERARALFEQARSEAASGFQKIMREHASKGQLNSGATVIRFVRMHETTTREALGSALESIGRRVESRGFRWRQMIEGVCRELDTHIADAEQALKGELEHSVKDGPRLAEPSLAEARERLCRQVEDYREGWTGTPGKPWSERNKVLYTVLAALGGAALAELGREAVPAIAGIASKLVGAVINGG</sequence>
<evidence type="ECO:0000313" key="2">
    <source>
        <dbReference type="Proteomes" id="UP000198795"/>
    </source>
</evidence>
<accession>A0A1H0UJD2</accession>
<evidence type="ECO:0000313" key="1">
    <source>
        <dbReference type="EMBL" id="SDP65966.1"/>
    </source>
</evidence>
<gene>
    <name evidence="1" type="ORF">SAMN04488061_3647</name>
</gene>
<reference evidence="1 2" key="1">
    <citation type="submission" date="2016-10" db="EMBL/GenBank/DDBJ databases">
        <authorList>
            <person name="Varghese N."/>
            <person name="Submissions S."/>
        </authorList>
    </citation>
    <scope>NUCLEOTIDE SEQUENCE [LARGE SCALE GENOMIC DNA]</scope>
    <source>
        <strain evidence="1 2">CGMCC 1.6497</strain>
    </source>
</reference>
<dbReference type="RefSeq" id="WP_090230796.1">
    <property type="nucleotide sequence ID" value="NZ_FNJC01000007.1"/>
</dbReference>
<protein>
    <submittedName>
        <fullName evidence="1">Uncharacterized protein</fullName>
    </submittedName>
</protein>
<dbReference type="EMBL" id="FNJC01000007">
    <property type="protein sequence ID" value="SDP65966.1"/>
    <property type="molecule type" value="Genomic_DNA"/>
</dbReference>
<keyword evidence="2" id="KW-1185">Reference proteome</keyword>
<comment type="caution">
    <text evidence="1">The sequence shown here is derived from an EMBL/GenBank/DDBJ whole genome shotgun (WGS) entry which is preliminary data.</text>
</comment>